<feature type="signal peptide" evidence="1">
    <location>
        <begin position="1"/>
        <end position="30"/>
    </location>
</feature>
<dbReference type="Gene3D" id="2.40.128.630">
    <property type="match status" value="1"/>
</dbReference>
<reference evidence="3 4" key="1">
    <citation type="submission" date="2019-02" db="EMBL/GenBank/DDBJ databases">
        <title>Deep-cultivation of Planctomycetes and their phenomic and genomic characterization uncovers novel biology.</title>
        <authorList>
            <person name="Wiegand S."/>
            <person name="Jogler M."/>
            <person name="Boedeker C."/>
            <person name="Pinto D."/>
            <person name="Vollmers J."/>
            <person name="Rivas-Marin E."/>
            <person name="Kohn T."/>
            <person name="Peeters S.H."/>
            <person name="Heuer A."/>
            <person name="Rast P."/>
            <person name="Oberbeckmann S."/>
            <person name="Bunk B."/>
            <person name="Jeske O."/>
            <person name="Meyerdierks A."/>
            <person name="Storesund J.E."/>
            <person name="Kallscheuer N."/>
            <person name="Luecker S."/>
            <person name="Lage O.M."/>
            <person name="Pohl T."/>
            <person name="Merkel B.J."/>
            <person name="Hornburger P."/>
            <person name="Mueller R.-W."/>
            <person name="Bruemmer F."/>
            <person name="Labrenz M."/>
            <person name="Spormann A.M."/>
            <person name="Op den Camp H."/>
            <person name="Overmann J."/>
            <person name="Amann R."/>
            <person name="Jetten M.S.M."/>
            <person name="Mascher T."/>
            <person name="Medema M.H."/>
            <person name="Devos D.P."/>
            <person name="Kaster A.-K."/>
            <person name="Ovreas L."/>
            <person name="Rohde M."/>
            <person name="Galperin M.Y."/>
            <person name="Jogler C."/>
        </authorList>
    </citation>
    <scope>NUCLEOTIDE SEQUENCE [LARGE SCALE GENOMIC DNA]</scope>
    <source>
        <strain evidence="3 4">Pan181</strain>
    </source>
</reference>
<dbReference type="AlphaFoldDB" id="A0A518AWC1"/>
<dbReference type="SUPFAM" id="SSF50998">
    <property type="entry name" value="Quinoprotein alcohol dehydrogenase-like"/>
    <property type="match status" value="1"/>
</dbReference>
<dbReference type="Gene3D" id="2.60.120.560">
    <property type="entry name" value="Exo-inulinase, domain 1"/>
    <property type="match status" value="1"/>
</dbReference>
<dbReference type="InterPro" id="IPR015943">
    <property type="entry name" value="WD40/YVTN_repeat-like_dom_sf"/>
</dbReference>
<dbReference type="InterPro" id="IPR002372">
    <property type="entry name" value="PQQ_rpt_dom"/>
</dbReference>
<organism evidence="3 4">
    <name type="scientific">Aeoliella mucimassa</name>
    <dbReference type="NCBI Taxonomy" id="2527972"/>
    <lineage>
        <taxon>Bacteria</taxon>
        <taxon>Pseudomonadati</taxon>
        <taxon>Planctomycetota</taxon>
        <taxon>Planctomycetia</taxon>
        <taxon>Pirellulales</taxon>
        <taxon>Lacipirellulaceae</taxon>
        <taxon>Aeoliella</taxon>
    </lineage>
</organism>
<evidence type="ECO:0000256" key="1">
    <source>
        <dbReference type="SAM" id="SignalP"/>
    </source>
</evidence>
<dbReference type="PANTHER" id="PTHR34512">
    <property type="entry name" value="CELL SURFACE PROTEIN"/>
    <property type="match status" value="1"/>
</dbReference>
<gene>
    <name evidence="3" type="ORF">Pan181_52590</name>
</gene>
<sequence length="792" mass="86331" precursor="true">MQRLTNRYQLTHCASVLMFALCAAMSPTYGQNIVTPGTDPLDWPIWQGPVQDHTSPATNLPAEWDPRGGEGSNLLWKNEDLGGRSTPIVMNGKLYTLTRNHPGTDLEGEKVVCLDAATGKKLWEYEFNVYLSDVPDTRVGWSSVVGDPETGRVYALGVCGYFCCLDGETGKLEWDRSLHEEYGLLSTYGGRTNFPLIYEDTVIISAVVIGWGDTPQWGLLAKPAHRFMAFDKKSGELRWLKGTTLIPHDTTYSTPTLTTLGGKDALVFGSGDGKVWAMQAGTGLPIWSYELSGRGLNVAPQVTKHGKVITGHSEENTVGNTMGAMVALDGNATSGSASQEIWKNYEVMAGKSSPLIIDNRVYVVDDRAKLFVFDLETGEQIAKKALGTVQRSTPLYADGKIYVCTNNGRWYTLKPTEDGVEVLHKMRISGQSSDGSPIAAQGRIYIPMSDGLYCIGTEASIEAAKNSKATLASESSEDASIADQPAHLQVVPYDSLVAPGDTKEVRVRVYNAQGEYIRDAKSDELSFVVTGPGSITSDGTYTAPEDAAHQSALVTCTMGELKGDARIRIVPELPWKFDFEQADDVPLTWVGGRIRYVVREGKEGNHYIAKPTELPTKPGAPTTKLGTRSQMWMGSPEMSDYTIQADVQMTVGKPGVEGATEEDVPEFPSESADGANATLPTIGVINSCYTFALFGPNQEVRLYSWCTHPERTQGTLSKKLEPGKWYTLKLKVVPEGDHAHVMGKVWERGTDEPSDWTLEFVDKAPNLQGAPGLFGDSKVAEAYVDNIEVTEN</sequence>
<dbReference type="InterPro" id="IPR011047">
    <property type="entry name" value="Quinoprotein_ADH-like_sf"/>
</dbReference>
<evidence type="ECO:0000313" key="4">
    <source>
        <dbReference type="Proteomes" id="UP000315750"/>
    </source>
</evidence>
<dbReference type="PANTHER" id="PTHR34512:SF30">
    <property type="entry name" value="OUTER MEMBRANE PROTEIN ASSEMBLY FACTOR BAMB"/>
    <property type="match status" value="1"/>
</dbReference>
<feature type="chain" id="PRO_5022021972" evidence="1">
    <location>
        <begin position="31"/>
        <end position="792"/>
    </location>
</feature>
<dbReference type="SMART" id="SM00564">
    <property type="entry name" value="PQQ"/>
    <property type="match status" value="5"/>
</dbReference>
<keyword evidence="1" id="KW-0732">Signal</keyword>
<dbReference type="Pfam" id="PF13360">
    <property type="entry name" value="PQQ_2"/>
    <property type="match status" value="2"/>
</dbReference>
<accession>A0A518AWC1</accession>
<protein>
    <submittedName>
        <fullName evidence="3">Outer membrane biogenesis protein BamB</fullName>
    </submittedName>
</protein>
<feature type="domain" description="Pyrrolo-quinoline quinone repeat" evidence="2">
    <location>
        <begin position="339"/>
        <end position="451"/>
    </location>
</feature>
<dbReference type="Gene3D" id="2.130.10.10">
    <property type="entry name" value="YVTN repeat-like/Quinoprotein amine dehydrogenase"/>
    <property type="match status" value="1"/>
</dbReference>
<dbReference type="OrthoDB" id="244732at2"/>
<dbReference type="RefSeq" id="WP_145251633.1">
    <property type="nucleotide sequence ID" value="NZ_CP036278.1"/>
</dbReference>
<evidence type="ECO:0000313" key="3">
    <source>
        <dbReference type="EMBL" id="QDU59018.1"/>
    </source>
</evidence>
<proteinExistence type="predicted"/>
<evidence type="ECO:0000259" key="2">
    <source>
        <dbReference type="Pfam" id="PF13360"/>
    </source>
</evidence>
<dbReference type="InterPro" id="IPR018391">
    <property type="entry name" value="PQQ_b-propeller_rpt"/>
</dbReference>
<feature type="domain" description="Pyrrolo-quinoline quinone repeat" evidence="2">
    <location>
        <begin position="109"/>
        <end position="295"/>
    </location>
</feature>
<dbReference type="KEGG" id="amuc:Pan181_52590"/>
<keyword evidence="4" id="KW-1185">Reference proteome</keyword>
<name>A0A518AWC1_9BACT</name>
<dbReference type="EMBL" id="CP036278">
    <property type="protein sequence ID" value="QDU59018.1"/>
    <property type="molecule type" value="Genomic_DNA"/>
</dbReference>
<dbReference type="Proteomes" id="UP000315750">
    <property type="component" value="Chromosome"/>
</dbReference>